<dbReference type="RefSeq" id="WP_135340071.1">
    <property type="nucleotide sequence ID" value="NZ_JBHLTX010000001.1"/>
</dbReference>
<keyword evidence="2" id="KW-1185">Reference proteome</keyword>
<dbReference type="AlphaFoldDB" id="A0A4Z0H5N7"/>
<gene>
    <name evidence="1" type="ORF">E4099_17825</name>
</gene>
<evidence type="ECO:0000313" key="1">
    <source>
        <dbReference type="EMBL" id="TGB06941.1"/>
    </source>
</evidence>
<comment type="caution">
    <text evidence="1">The sequence shown here is derived from an EMBL/GenBank/DDBJ whole genome shotgun (WGS) entry which is preliminary data.</text>
</comment>
<dbReference type="Proteomes" id="UP000297948">
    <property type="component" value="Unassembled WGS sequence"/>
</dbReference>
<name>A0A4Z0H5N7_9ACTN</name>
<dbReference type="OrthoDB" id="3982708at2"/>
<sequence length="373" mass="40795">MAADFGTLDSLITKWDEVHRSMEKLPDRVGDEVLKPLKDKGYWEGAAAPYAWTQIDDIQRQVALAVKVAEAVKKVLTDGVGELKAARTEVKGAISRAKEKGLYVYPDGRVSKVAKDGVCTVDGPTADDVKVIDQAQDEIIAALRKAHLADENLALTLMQNVGVGGWFNNKPLLTDINHTDSISTAQTNALHLAMDGKDPHPSRNDDDPYDLGIDFATGTGDKHQDFTNGDRFTELIQRSESMKDIRKQTLDGWKNGEGNGDAAYSISKDGYFGAGKKLILEDLPAIVTGDDDGLGQAYLGSYNVKYEVTGEHPDGSVTVRYTLDNTTSVASVTHYLGYHSWQDKLNHDSGPTRNITQTVTWTEVLNPDGTRKE</sequence>
<accession>A0A4Z0H5N7</accession>
<proteinExistence type="predicted"/>
<reference evidence="1 2" key="1">
    <citation type="submission" date="2019-03" db="EMBL/GenBank/DDBJ databases">
        <authorList>
            <person name="Gonzalez-Pimentel J.L."/>
        </authorList>
    </citation>
    <scope>NUCLEOTIDE SEQUENCE [LARGE SCALE GENOMIC DNA]</scope>
    <source>
        <strain evidence="1 2">JCM 31289</strain>
    </source>
</reference>
<evidence type="ECO:0000313" key="2">
    <source>
        <dbReference type="Proteomes" id="UP000297948"/>
    </source>
</evidence>
<organism evidence="1 2">
    <name type="scientific">Streptomyces palmae</name>
    <dbReference type="NCBI Taxonomy" id="1701085"/>
    <lineage>
        <taxon>Bacteria</taxon>
        <taxon>Bacillati</taxon>
        <taxon>Actinomycetota</taxon>
        <taxon>Actinomycetes</taxon>
        <taxon>Kitasatosporales</taxon>
        <taxon>Streptomycetaceae</taxon>
        <taxon>Streptomyces</taxon>
    </lineage>
</organism>
<dbReference type="EMBL" id="SRID01000161">
    <property type="protein sequence ID" value="TGB06941.1"/>
    <property type="molecule type" value="Genomic_DNA"/>
</dbReference>
<protein>
    <submittedName>
        <fullName evidence="1">Uncharacterized protein</fullName>
    </submittedName>
</protein>